<keyword evidence="2" id="KW-1185">Reference proteome</keyword>
<sequence length="186" mass="21205">MIPNTAVNRKLFSFYLKYVKLQYETWNLKRIQFKGFRGANHKLHEFTLAELPVMSPYNCIPSKEEACSEGKRTTKRHPALEGRYKHLYSSSTLKAILSSVETYKANIVVDIKCVFGYDTLVSVSSWLSYKDNVEDLHCTMTSVKTSCQFDTNGEIVKSTCVVSISSVWNFSVHIPIPKWVCPSSES</sequence>
<reference evidence="1" key="1">
    <citation type="submission" date="2023-04" db="EMBL/GenBank/DDBJ databases">
        <authorList>
            <person name="Vijverberg K."/>
            <person name="Xiong W."/>
            <person name="Schranz E."/>
        </authorList>
    </citation>
    <scope>NUCLEOTIDE SEQUENCE</scope>
</reference>
<evidence type="ECO:0000313" key="1">
    <source>
        <dbReference type="EMBL" id="CAI9281349.1"/>
    </source>
</evidence>
<protein>
    <submittedName>
        <fullName evidence="1">Uncharacterized protein</fullName>
    </submittedName>
</protein>
<name>A0AA36E2V7_LACSI</name>
<gene>
    <name evidence="1" type="ORF">LSALG_LOCUS21051</name>
</gene>
<dbReference type="Proteomes" id="UP001177003">
    <property type="component" value="Chromosome 4"/>
</dbReference>
<dbReference type="EMBL" id="OX465080">
    <property type="protein sequence ID" value="CAI9281349.1"/>
    <property type="molecule type" value="Genomic_DNA"/>
</dbReference>
<organism evidence="1 2">
    <name type="scientific">Lactuca saligna</name>
    <name type="common">Willowleaf lettuce</name>
    <dbReference type="NCBI Taxonomy" id="75948"/>
    <lineage>
        <taxon>Eukaryota</taxon>
        <taxon>Viridiplantae</taxon>
        <taxon>Streptophyta</taxon>
        <taxon>Embryophyta</taxon>
        <taxon>Tracheophyta</taxon>
        <taxon>Spermatophyta</taxon>
        <taxon>Magnoliopsida</taxon>
        <taxon>eudicotyledons</taxon>
        <taxon>Gunneridae</taxon>
        <taxon>Pentapetalae</taxon>
        <taxon>asterids</taxon>
        <taxon>campanulids</taxon>
        <taxon>Asterales</taxon>
        <taxon>Asteraceae</taxon>
        <taxon>Cichorioideae</taxon>
        <taxon>Cichorieae</taxon>
        <taxon>Lactucinae</taxon>
        <taxon>Lactuca</taxon>
    </lineage>
</organism>
<dbReference type="AlphaFoldDB" id="A0AA36E2V7"/>
<accession>A0AA36E2V7</accession>
<evidence type="ECO:0000313" key="2">
    <source>
        <dbReference type="Proteomes" id="UP001177003"/>
    </source>
</evidence>
<proteinExistence type="predicted"/>